<dbReference type="InterPro" id="IPR015500">
    <property type="entry name" value="Peptidase_S8_subtilisin-rel"/>
</dbReference>
<dbReference type="InterPro" id="IPR022398">
    <property type="entry name" value="Peptidase_S8_His-AS"/>
</dbReference>
<dbReference type="PANTHER" id="PTHR43806:SF11">
    <property type="entry name" value="CEREVISIN-RELATED"/>
    <property type="match status" value="1"/>
</dbReference>
<feature type="active site" description="Charge relay system" evidence="5">
    <location>
        <position position="379"/>
    </location>
</feature>
<keyword evidence="2 5" id="KW-0645">Protease</keyword>
<comment type="caution">
    <text evidence="8">The sequence shown here is derived from an EMBL/GenBank/DDBJ whole genome shotgun (WGS) entry which is preliminary data.</text>
</comment>
<evidence type="ECO:0000256" key="1">
    <source>
        <dbReference type="ARBA" id="ARBA00011073"/>
    </source>
</evidence>
<dbReference type="PROSITE" id="PS00138">
    <property type="entry name" value="SUBTILASE_SER"/>
    <property type="match status" value="1"/>
</dbReference>
<dbReference type="PRINTS" id="PR00723">
    <property type="entry name" value="SUBTILISIN"/>
</dbReference>
<evidence type="ECO:0000256" key="4">
    <source>
        <dbReference type="ARBA" id="ARBA00022825"/>
    </source>
</evidence>
<comment type="similarity">
    <text evidence="1 5">Belongs to the peptidase S8 family.</text>
</comment>
<gene>
    <name evidence="8" type="ORF">C0039_13845</name>
</gene>
<evidence type="ECO:0000259" key="7">
    <source>
        <dbReference type="Pfam" id="PF00082"/>
    </source>
</evidence>
<dbReference type="OrthoDB" id="5405281at2"/>
<dbReference type="InterPro" id="IPR023828">
    <property type="entry name" value="Peptidase_S8_Ser-AS"/>
</dbReference>
<dbReference type="Pfam" id="PF00082">
    <property type="entry name" value="Peptidase_S8"/>
    <property type="match status" value="1"/>
</dbReference>
<dbReference type="AlphaFoldDB" id="A0A2N5X0M9"/>
<dbReference type="PANTHER" id="PTHR43806">
    <property type="entry name" value="PEPTIDASE S8"/>
    <property type="match status" value="1"/>
</dbReference>
<evidence type="ECO:0000256" key="3">
    <source>
        <dbReference type="ARBA" id="ARBA00022801"/>
    </source>
</evidence>
<keyword evidence="3 5" id="KW-0378">Hydrolase</keyword>
<sequence>MLFRNSLKELKIFDPSGCASTAAGAALLLLVCLPLSDKAVGQVPGSLDGSNIIEDQVEEEVEDSVEDAVDDTITDAAEEGVEEAVEDQLDELLLGPGDRFVEDKVEEQVEDAVQEEIEDVVEEVAEEEVQDTLEDAVEEQITDTVTEEVEDDVEQEVEEEVEQTVADNVEDTVEDQIEESVQQEVAQNVEENLESGVEESVEQTVEQSVETEVETTVESAVEVAVEENVEQVVEASAEIQVADAVEERLENEIDDILDDLESDLEVDEERIHREQWLVMAEPEVFEELAEKGYLFDTVTDLPGLGMRLAEVAGPSSFDITEVRRGVLDVVGKDRAEVDLNHIYTAGSEVAVLEEGIAPRAAIGMTSEVSDVAPRIGMIDSRVDTTHPALASASIESRSFVSPGAQLPDFHGTAIASIIAANDGQYQGLMPAAQVYAAAVFEQDEERGEIASTVSLLRALDWLISTHVDVVNISLAGPPNRLLETALQRAAQQNVLVMAAAGNGGPVAKPMYPAAYDTVVAVTAVDGGHKVFRLANRGEYLDIAAPGVGLLHARAGGGYAASSGTSFAVPFAAAAAANLRKLHPGADVMALLYQSAEDLGPPGRDEIYGYGLLRFGES</sequence>
<keyword evidence="9" id="KW-1185">Reference proteome</keyword>
<evidence type="ECO:0000313" key="8">
    <source>
        <dbReference type="EMBL" id="PLW68044.1"/>
    </source>
</evidence>
<dbReference type="InterPro" id="IPR050131">
    <property type="entry name" value="Peptidase_S8_subtilisin-like"/>
</dbReference>
<evidence type="ECO:0000256" key="2">
    <source>
        <dbReference type="ARBA" id="ARBA00022670"/>
    </source>
</evidence>
<evidence type="ECO:0000256" key="5">
    <source>
        <dbReference type="PROSITE-ProRule" id="PRU01240"/>
    </source>
</evidence>
<dbReference type="EMBL" id="PKUS01000019">
    <property type="protein sequence ID" value="PLW68044.1"/>
    <property type="molecule type" value="Genomic_DNA"/>
</dbReference>
<reference evidence="8 9" key="1">
    <citation type="submission" date="2018-01" db="EMBL/GenBank/DDBJ databases">
        <title>The draft genome sequence of Halioglobus lutimaris HF004.</title>
        <authorList>
            <person name="Du Z.-J."/>
            <person name="Shi M.-J."/>
        </authorList>
    </citation>
    <scope>NUCLEOTIDE SEQUENCE [LARGE SCALE GENOMIC DNA]</scope>
    <source>
        <strain evidence="8 9">HF004</strain>
    </source>
</reference>
<keyword evidence="6" id="KW-0175">Coiled coil</keyword>
<dbReference type="InterPro" id="IPR036852">
    <property type="entry name" value="Peptidase_S8/S53_dom_sf"/>
</dbReference>
<organism evidence="8 9">
    <name type="scientific">Pseudohalioglobus lutimaris</name>
    <dbReference type="NCBI Taxonomy" id="1737061"/>
    <lineage>
        <taxon>Bacteria</taxon>
        <taxon>Pseudomonadati</taxon>
        <taxon>Pseudomonadota</taxon>
        <taxon>Gammaproteobacteria</taxon>
        <taxon>Cellvibrionales</taxon>
        <taxon>Halieaceae</taxon>
        <taxon>Pseudohalioglobus</taxon>
    </lineage>
</organism>
<dbReference type="GO" id="GO:0006508">
    <property type="term" value="P:proteolysis"/>
    <property type="evidence" value="ECO:0007669"/>
    <property type="project" value="UniProtKB-KW"/>
</dbReference>
<feature type="coiled-coil region" evidence="6">
    <location>
        <begin position="232"/>
        <end position="259"/>
    </location>
</feature>
<dbReference type="InterPro" id="IPR000209">
    <property type="entry name" value="Peptidase_S8/S53_dom"/>
</dbReference>
<name>A0A2N5X0M9_9GAMM</name>
<feature type="active site" description="Charge relay system" evidence="5">
    <location>
        <position position="565"/>
    </location>
</feature>
<dbReference type="GO" id="GO:0004252">
    <property type="term" value="F:serine-type endopeptidase activity"/>
    <property type="evidence" value="ECO:0007669"/>
    <property type="project" value="UniProtKB-UniRule"/>
</dbReference>
<evidence type="ECO:0000256" key="6">
    <source>
        <dbReference type="SAM" id="Coils"/>
    </source>
</evidence>
<evidence type="ECO:0000313" key="9">
    <source>
        <dbReference type="Proteomes" id="UP000235005"/>
    </source>
</evidence>
<dbReference type="PROSITE" id="PS00137">
    <property type="entry name" value="SUBTILASE_HIS"/>
    <property type="match status" value="1"/>
</dbReference>
<dbReference type="CDD" id="cd05561">
    <property type="entry name" value="Peptidases_S8_4"/>
    <property type="match status" value="1"/>
</dbReference>
<feature type="domain" description="Peptidase S8/S53" evidence="7">
    <location>
        <begin position="375"/>
        <end position="610"/>
    </location>
</feature>
<dbReference type="SUPFAM" id="SSF52743">
    <property type="entry name" value="Subtilisin-like"/>
    <property type="match status" value="1"/>
</dbReference>
<proteinExistence type="inferred from homology"/>
<dbReference type="PROSITE" id="PS51892">
    <property type="entry name" value="SUBTILASE"/>
    <property type="match status" value="1"/>
</dbReference>
<feature type="active site" description="Charge relay system" evidence="5">
    <location>
        <position position="410"/>
    </location>
</feature>
<dbReference type="Proteomes" id="UP000235005">
    <property type="component" value="Unassembled WGS sequence"/>
</dbReference>
<accession>A0A2N5X0M9</accession>
<keyword evidence="4 5" id="KW-0720">Serine protease</keyword>
<protein>
    <submittedName>
        <fullName evidence="8">DUF445 domain-containing protein</fullName>
    </submittedName>
</protein>
<dbReference type="Gene3D" id="3.40.50.200">
    <property type="entry name" value="Peptidase S8/S53 domain"/>
    <property type="match status" value="1"/>
</dbReference>